<evidence type="ECO:0000256" key="1">
    <source>
        <dbReference type="SAM" id="MobiDB-lite"/>
    </source>
</evidence>
<dbReference type="PROSITE" id="PS51257">
    <property type="entry name" value="PROKAR_LIPOPROTEIN"/>
    <property type="match status" value="1"/>
</dbReference>
<dbReference type="EMBL" id="QZFV01000086">
    <property type="protein sequence ID" value="RJQ84594.1"/>
    <property type="molecule type" value="Genomic_DNA"/>
</dbReference>
<sequence length="211" mass="21454">MTRRTLTTLLSTAATVSVIAGCSSGSAAAPASTTPASSSADAALPHSGAPKVEHPLPASALSGQPCQEALTSDELKQILGMAPAGKPDNIPGLGRDCKWHNSDSGAVVGVGYDVETHGGLSIIYQNTKPQAKVWRELPPIQGFPAVAYMTSGSDTGTPADLCLVSVGIANDLSFDASLGLSDAKRGKADPCQLTARVADMVVTNLRQKAGS</sequence>
<feature type="chain" id="PRO_5019580126" evidence="2">
    <location>
        <begin position="29"/>
        <end position="211"/>
    </location>
</feature>
<dbReference type="Pfam" id="PF12079">
    <property type="entry name" value="DUF3558"/>
    <property type="match status" value="1"/>
</dbReference>
<dbReference type="InterPro" id="IPR024520">
    <property type="entry name" value="DUF3558"/>
</dbReference>
<feature type="region of interest" description="Disordered" evidence="1">
    <location>
        <begin position="27"/>
        <end position="63"/>
    </location>
</feature>
<feature type="compositionally biased region" description="Low complexity" evidence="1">
    <location>
        <begin position="27"/>
        <end position="43"/>
    </location>
</feature>
<feature type="signal peptide" evidence="2">
    <location>
        <begin position="1"/>
        <end position="28"/>
    </location>
</feature>
<keyword evidence="4" id="KW-1185">Reference proteome</keyword>
<proteinExistence type="predicted"/>
<protein>
    <submittedName>
        <fullName evidence="3">DUF3558 domain-containing protein</fullName>
    </submittedName>
</protein>
<accession>A0A419I3C9</accession>
<dbReference type="AlphaFoldDB" id="A0A419I3C9"/>
<evidence type="ECO:0000256" key="2">
    <source>
        <dbReference type="SAM" id="SignalP"/>
    </source>
</evidence>
<organism evidence="3 4">
    <name type="scientific">Amycolatopsis panacis</name>
    <dbReference type="NCBI Taxonomy" id="2340917"/>
    <lineage>
        <taxon>Bacteria</taxon>
        <taxon>Bacillati</taxon>
        <taxon>Actinomycetota</taxon>
        <taxon>Actinomycetes</taxon>
        <taxon>Pseudonocardiales</taxon>
        <taxon>Pseudonocardiaceae</taxon>
        <taxon>Amycolatopsis</taxon>
    </lineage>
</organism>
<gene>
    <name evidence="3" type="ORF">D5S19_16675</name>
</gene>
<name>A0A419I3C9_9PSEU</name>
<keyword evidence="2" id="KW-0732">Signal</keyword>
<dbReference type="Proteomes" id="UP000285112">
    <property type="component" value="Unassembled WGS sequence"/>
</dbReference>
<evidence type="ECO:0000313" key="3">
    <source>
        <dbReference type="EMBL" id="RJQ84594.1"/>
    </source>
</evidence>
<reference evidence="3 4" key="1">
    <citation type="submission" date="2018-09" db="EMBL/GenBank/DDBJ databases">
        <title>YIM PH 21725 draft genome.</title>
        <authorList>
            <person name="Miao C."/>
        </authorList>
    </citation>
    <scope>NUCLEOTIDE SEQUENCE [LARGE SCALE GENOMIC DNA]</scope>
    <source>
        <strain evidence="4">YIM PH21725</strain>
    </source>
</reference>
<dbReference type="OrthoDB" id="3695377at2"/>
<comment type="caution">
    <text evidence="3">The sequence shown here is derived from an EMBL/GenBank/DDBJ whole genome shotgun (WGS) entry which is preliminary data.</text>
</comment>
<evidence type="ECO:0000313" key="4">
    <source>
        <dbReference type="Proteomes" id="UP000285112"/>
    </source>
</evidence>